<sequence length="246" mass="28590">MVENKALRGWSDAQYPMQAMGADCYNPNHQEAYEWRGAGEQQTMFPTGVHGEFHTKHEPFGVWDSRPGQGGGDEYYTVPYAFAEDRYGALLDMEHPREANRWEALPDRRSAPDHSSWSNNYYNAPNPRRVDYRAQFCGDPYEEAALGRNHGHWFSPLGGVFGTITEKGDPAYTNEKHVYEELDSHSYYLNGGDYGMPNAFDDRRVRRKNNPREAYKRGSRAPAAYDMARYTRRRDEMEEDQQFMRM</sequence>
<reference evidence="1" key="1">
    <citation type="submission" date="2023-06" db="EMBL/GenBank/DDBJ databases">
        <title>Black Yeasts Isolated from many extreme environments.</title>
        <authorList>
            <person name="Coleine C."/>
            <person name="Stajich J.E."/>
            <person name="Selbmann L."/>
        </authorList>
    </citation>
    <scope>NUCLEOTIDE SEQUENCE</scope>
    <source>
        <strain evidence="1">CCFEE 5200</strain>
    </source>
</reference>
<gene>
    <name evidence="1" type="ORF">LTR91_008094</name>
</gene>
<accession>A0AAN6QUE2</accession>
<proteinExistence type="predicted"/>
<organism evidence="1 2">
    <name type="scientific">Friedmanniomyces endolithicus</name>
    <dbReference type="NCBI Taxonomy" id="329885"/>
    <lineage>
        <taxon>Eukaryota</taxon>
        <taxon>Fungi</taxon>
        <taxon>Dikarya</taxon>
        <taxon>Ascomycota</taxon>
        <taxon>Pezizomycotina</taxon>
        <taxon>Dothideomycetes</taxon>
        <taxon>Dothideomycetidae</taxon>
        <taxon>Mycosphaerellales</taxon>
        <taxon>Teratosphaeriaceae</taxon>
        <taxon>Friedmanniomyces</taxon>
    </lineage>
</organism>
<keyword evidence="2" id="KW-1185">Reference proteome</keyword>
<evidence type="ECO:0000313" key="1">
    <source>
        <dbReference type="EMBL" id="KAK0993033.1"/>
    </source>
</evidence>
<dbReference type="EMBL" id="JAUJLE010000061">
    <property type="protein sequence ID" value="KAK0993033.1"/>
    <property type="molecule type" value="Genomic_DNA"/>
</dbReference>
<name>A0AAN6QUE2_9PEZI</name>
<protein>
    <submittedName>
        <fullName evidence="1">Uncharacterized protein</fullName>
    </submittedName>
</protein>
<comment type="caution">
    <text evidence="1">The sequence shown here is derived from an EMBL/GenBank/DDBJ whole genome shotgun (WGS) entry which is preliminary data.</text>
</comment>
<evidence type="ECO:0000313" key="2">
    <source>
        <dbReference type="Proteomes" id="UP001175353"/>
    </source>
</evidence>
<dbReference type="AlphaFoldDB" id="A0AAN6QUE2"/>
<dbReference type="Proteomes" id="UP001175353">
    <property type="component" value="Unassembled WGS sequence"/>
</dbReference>